<reference evidence="2 3" key="1">
    <citation type="submission" date="2021-06" db="EMBL/GenBank/DDBJ databases">
        <authorList>
            <person name="Palmer J.M."/>
        </authorList>
    </citation>
    <scope>NUCLEOTIDE SEQUENCE [LARGE SCALE GENOMIC DNA]</scope>
    <source>
        <strain evidence="2 3">XR_2019</strain>
        <tissue evidence="2">Muscle</tissue>
    </source>
</reference>
<sequence>DNGAEEDEMCQPPARQLRSTSRPVKCKVASASKKQEHFNQASLQTVWSLTGFMRKLFSQPWQ</sequence>
<evidence type="ECO:0000313" key="3">
    <source>
        <dbReference type="Proteomes" id="UP001444071"/>
    </source>
</evidence>
<evidence type="ECO:0000313" key="2">
    <source>
        <dbReference type="EMBL" id="MEQ2268285.1"/>
    </source>
</evidence>
<protein>
    <submittedName>
        <fullName evidence="2">Uncharacterized protein</fullName>
    </submittedName>
</protein>
<dbReference type="Proteomes" id="UP001444071">
    <property type="component" value="Unassembled WGS sequence"/>
</dbReference>
<dbReference type="EMBL" id="JAHRIM010046997">
    <property type="protein sequence ID" value="MEQ2268285.1"/>
    <property type="molecule type" value="Genomic_DNA"/>
</dbReference>
<gene>
    <name evidence="2" type="ORF">XENORESO_019152</name>
</gene>
<organism evidence="2 3">
    <name type="scientific">Xenotaenia resolanae</name>
    <dbReference type="NCBI Taxonomy" id="208358"/>
    <lineage>
        <taxon>Eukaryota</taxon>
        <taxon>Metazoa</taxon>
        <taxon>Chordata</taxon>
        <taxon>Craniata</taxon>
        <taxon>Vertebrata</taxon>
        <taxon>Euteleostomi</taxon>
        <taxon>Actinopterygii</taxon>
        <taxon>Neopterygii</taxon>
        <taxon>Teleostei</taxon>
        <taxon>Neoteleostei</taxon>
        <taxon>Acanthomorphata</taxon>
        <taxon>Ovalentaria</taxon>
        <taxon>Atherinomorphae</taxon>
        <taxon>Cyprinodontiformes</taxon>
        <taxon>Goodeidae</taxon>
        <taxon>Xenotaenia</taxon>
    </lineage>
</organism>
<proteinExistence type="predicted"/>
<keyword evidence="3" id="KW-1185">Reference proteome</keyword>
<accession>A0ABV0WFC0</accession>
<evidence type="ECO:0000256" key="1">
    <source>
        <dbReference type="SAM" id="MobiDB-lite"/>
    </source>
</evidence>
<comment type="caution">
    <text evidence="2">The sequence shown here is derived from an EMBL/GenBank/DDBJ whole genome shotgun (WGS) entry which is preliminary data.</text>
</comment>
<feature type="region of interest" description="Disordered" evidence="1">
    <location>
        <begin position="1"/>
        <end position="23"/>
    </location>
</feature>
<feature type="non-terminal residue" evidence="2">
    <location>
        <position position="1"/>
    </location>
</feature>
<name>A0ABV0WFC0_9TELE</name>